<evidence type="ECO:0000256" key="2">
    <source>
        <dbReference type="ARBA" id="ARBA00022448"/>
    </source>
</evidence>
<sequence>MLLASKHFTAPGPMRIRLTPLWLLALLSGGAPALAAQSAQDTPGFLEGASLEVLSRNFYLNNDYRSPTPAGKSYKQEWAQGFIASFASGFTPGTLGVGVDAHGFLGLKLDGGKGHSGTGLLPLDHDGRSEDSYSSAGGALKFKASRTTLALGEMTVATPVFDTADKRLQPEYASGLLLSSRELEGLDLQAGHFNAFKNQDASTTKGDFSGYGATTRHASIDFIGADLFAGQALGGALYASELSDTWRQYYANLHASLGQWFLDGNLYRTRDQGQAAAGAIDTTAYSLAGKYRIDAQAFTLAYQKIHGERLGLRSHQHRPVGQVGLAEQQAIFPAFDIAARAQQVDHRKSGHQQNAGTWRGVAGVSRATARHLPGATDVSQPGSKARPDKEHEGVEGHRQAANIGRCRRRDSSDQPGNTDGHSRDIDDAGCQQQGNALFACTSPGAATQSPMVATRLAGSGSVFVVIRYRPDDLPTASCTCPA</sequence>
<dbReference type="Pfam" id="PF03573">
    <property type="entry name" value="OprD"/>
    <property type="match status" value="1"/>
</dbReference>
<gene>
    <name evidence="6" type="ORF">C4K04_3783</name>
</gene>
<accession>A0A3G7TQR6</accession>
<keyword evidence="2" id="KW-0813">Transport</keyword>
<protein>
    <submittedName>
        <fullName evidence="6">Outer membrane low permeability porin OccD7/OpdB proline</fullName>
    </submittedName>
</protein>
<dbReference type="GO" id="GO:0015288">
    <property type="term" value="F:porin activity"/>
    <property type="evidence" value="ECO:0007669"/>
    <property type="project" value="TreeGrafter"/>
</dbReference>
<name>A0A3G7TQR6_9PSED</name>
<feature type="region of interest" description="Disordered" evidence="4">
    <location>
        <begin position="372"/>
        <end position="428"/>
    </location>
</feature>
<proteinExistence type="inferred from homology"/>
<evidence type="ECO:0000313" key="7">
    <source>
        <dbReference type="Proteomes" id="UP000268048"/>
    </source>
</evidence>
<dbReference type="AlphaFoldDB" id="A0A3G7TQR6"/>
<evidence type="ECO:0000256" key="1">
    <source>
        <dbReference type="ARBA" id="ARBA00009075"/>
    </source>
</evidence>
<dbReference type="RefSeq" id="WP_241176260.1">
    <property type="nucleotide sequence ID" value="NZ_CP027753.1"/>
</dbReference>
<evidence type="ECO:0000256" key="4">
    <source>
        <dbReference type="SAM" id="MobiDB-lite"/>
    </source>
</evidence>
<comment type="similarity">
    <text evidence="1">Belongs to the outer membrane porin (Opr) (TC 1.B.25) family.</text>
</comment>
<dbReference type="InterPro" id="IPR005318">
    <property type="entry name" value="OM_porin_bac"/>
</dbReference>
<feature type="chain" id="PRO_5018113123" evidence="5">
    <location>
        <begin position="36"/>
        <end position="482"/>
    </location>
</feature>
<evidence type="ECO:0000256" key="3">
    <source>
        <dbReference type="ARBA" id="ARBA00022729"/>
    </source>
</evidence>
<dbReference type="Gene3D" id="2.40.160.10">
    <property type="entry name" value="Porin"/>
    <property type="match status" value="1"/>
</dbReference>
<dbReference type="Proteomes" id="UP000268048">
    <property type="component" value="Chromosome"/>
</dbReference>
<dbReference type="InterPro" id="IPR023614">
    <property type="entry name" value="Porin_dom_sf"/>
</dbReference>
<feature type="compositionally biased region" description="Basic and acidic residues" evidence="4">
    <location>
        <begin position="385"/>
        <end position="398"/>
    </location>
</feature>
<dbReference type="PANTHER" id="PTHR34596">
    <property type="entry name" value="CHITOPORIN"/>
    <property type="match status" value="1"/>
</dbReference>
<organism evidence="6 7">
    <name type="scientific">Pseudomonas chlororaphis</name>
    <dbReference type="NCBI Taxonomy" id="587753"/>
    <lineage>
        <taxon>Bacteria</taxon>
        <taxon>Pseudomonadati</taxon>
        <taxon>Pseudomonadota</taxon>
        <taxon>Gammaproteobacteria</taxon>
        <taxon>Pseudomonadales</taxon>
        <taxon>Pseudomonadaceae</taxon>
        <taxon>Pseudomonas</taxon>
    </lineage>
</organism>
<dbReference type="PANTHER" id="PTHR34596:SF2">
    <property type="entry name" value="CHITOPORIN"/>
    <property type="match status" value="1"/>
</dbReference>
<dbReference type="SUPFAM" id="SSF56935">
    <property type="entry name" value="Porins"/>
    <property type="match status" value="1"/>
</dbReference>
<evidence type="ECO:0000313" key="6">
    <source>
        <dbReference type="EMBL" id="AZE49453.1"/>
    </source>
</evidence>
<keyword evidence="3 5" id="KW-0732">Signal</keyword>
<dbReference type="EMBL" id="CP027753">
    <property type="protein sequence ID" value="AZE49453.1"/>
    <property type="molecule type" value="Genomic_DNA"/>
</dbReference>
<evidence type="ECO:0000256" key="5">
    <source>
        <dbReference type="SAM" id="SignalP"/>
    </source>
</evidence>
<reference evidence="6 7" key="1">
    <citation type="submission" date="2018-03" db="EMBL/GenBank/DDBJ databases">
        <title>Diversity of phytobeneficial traits revealed by whole-genome analysis of worldwide-isolated phenazine-producing Pseudomonas spp.</title>
        <authorList>
            <person name="Biessy A."/>
            <person name="Novinscak A."/>
            <person name="Blom J."/>
            <person name="Leger G."/>
            <person name="Thomashow L.S."/>
            <person name="Cazorla F.M."/>
            <person name="Josic D."/>
            <person name="Filion M."/>
        </authorList>
    </citation>
    <scope>NUCLEOTIDE SEQUENCE [LARGE SCALE GENOMIC DNA]</scope>
    <source>
        <strain evidence="6 7">B25</strain>
    </source>
</reference>
<dbReference type="GO" id="GO:0016020">
    <property type="term" value="C:membrane"/>
    <property type="evidence" value="ECO:0007669"/>
    <property type="project" value="InterPro"/>
</dbReference>
<feature type="signal peptide" evidence="5">
    <location>
        <begin position="1"/>
        <end position="35"/>
    </location>
</feature>